<dbReference type="Pfam" id="PF08669">
    <property type="entry name" value="GCV_T_C"/>
    <property type="match status" value="1"/>
</dbReference>
<dbReference type="InterPro" id="IPR019734">
    <property type="entry name" value="TPR_rpt"/>
</dbReference>
<evidence type="ECO:0000313" key="3">
    <source>
        <dbReference type="EMBL" id="SVC59699.1"/>
    </source>
</evidence>
<sequence length="369" mass="41945">QKTALAINKFLTGEEGCVMAFPTKTKDAITQKLEEAEKQHLVVKIEPHTREVLRIESGIPSFGIDMDEKNILPETGLEHSSVSYNKGCYIGQEVIARIKTYGAPNFALMGLIIEGDTLPIMDSEIKLESKKIGIIKSSIFSYTLQKNISLAYIQKDHRSPDVDLNVTIEDDHYKVKTCLLPFYQPQTRKDHSKRLHDKALMLYKRQDNLDQPVALLREAIELDPKNAAAYEALGVFLSKQNKLDEAIALMKRLVEIDPDEIMAHTNLSVYYMQQGRIEDAELEKGEATALQFEKAIAENMTKKKTQDRAQQDLAEREQKISMFKQVLEIDPIDQVANFGLGSVYFDLERYNEALPPLKTVVQEYKDYSA</sequence>
<evidence type="ECO:0000256" key="1">
    <source>
        <dbReference type="ARBA" id="ARBA00022946"/>
    </source>
</evidence>
<dbReference type="SUPFAM" id="SSF101790">
    <property type="entry name" value="Aminomethyltransferase beta-barrel domain"/>
    <property type="match status" value="1"/>
</dbReference>
<dbReference type="PANTHER" id="PTHR43757">
    <property type="entry name" value="AMINOMETHYLTRANSFERASE"/>
    <property type="match status" value="1"/>
</dbReference>
<dbReference type="InterPro" id="IPR029043">
    <property type="entry name" value="GcvT/YgfZ_C"/>
</dbReference>
<gene>
    <name evidence="3" type="ORF">METZ01_LOCUS312553</name>
</gene>
<feature type="non-terminal residue" evidence="3">
    <location>
        <position position="369"/>
    </location>
</feature>
<protein>
    <recommendedName>
        <fullName evidence="2">Aminomethyltransferase C-terminal domain-containing protein</fullName>
    </recommendedName>
</protein>
<dbReference type="Gene3D" id="1.25.40.10">
    <property type="entry name" value="Tetratricopeptide repeat domain"/>
    <property type="match status" value="2"/>
</dbReference>
<evidence type="ECO:0000259" key="2">
    <source>
        <dbReference type="Pfam" id="PF08669"/>
    </source>
</evidence>
<dbReference type="InterPro" id="IPR013977">
    <property type="entry name" value="GcvT_C"/>
</dbReference>
<feature type="domain" description="Aminomethyltransferase C-terminal" evidence="2">
    <location>
        <begin position="108"/>
        <end position="183"/>
    </location>
</feature>
<dbReference type="SUPFAM" id="SSF48452">
    <property type="entry name" value="TPR-like"/>
    <property type="match status" value="1"/>
</dbReference>
<dbReference type="InterPro" id="IPR011990">
    <property type="entry name" value="TPR-like_helical_dom_sf"/>
</dbReference>
<reference evidence="3" key="1">
    <citation type="submission" date="2018-05" db="EMBL/GenBank/DDBJ databases">
        <authorList>
            <person name="Lanie J.A."/>
            <person name="Ng W.-L."/>
            <person name="Kazmierczak K.M."/>
            <person name="Andrzejewski T.M."/>
            <person name="Davidsen T.M."/>
            <person name="Wayne K.J."/>
            <person name="Tettelin H."/>
            <person name="Glass J.I."/>
            <person name="Rusch D."/>
            <person name="Podicherti R."/>
            <person name="Tsui H.-C.T."/>
            <person name="Winkler M.E."/>
        </authorList>
    </citation>
    <scope>NUCLEOTIDE SEQUENCE</scope>
</reference>
<dbReference type="SMART" id="SM00028">
    <property type="entry name" value="TPR"/>
    <property type="match status" value="3"/>
</dbReference>
<dbReference type="PANTHER" id="PTHR43757:SF2">
    <property type="entry name" value="AMINOMETHYLTRANSFERASE, MITOCHONDRIAL"/>
    <property type="match status" value="1"/>
</dbReference>
<accession>A0A382NES7</accession>
<dbReference type="InterPro" id="IPR017703">
    <property type="entry name" value="YgfZ/GCV_T_CS"/>
</dbReference>
<organism evidence="3">
    <name type="scientific">marine metagenome</name>
    <dbReference type="NCBI Taxonomy" id="408172"/>
    <lineage>
        <taxon>unclassified sequences</taxon>
        <taxon>metagenomes</taxon>
        <taxon>ecological metagenomes</taxon>
    </lineage>
</organism>
<proteinExistence type="predicted"/>
<feature type="non-terminal residue" evidence="3">
    <location>
        <position position="1"/>
    </location>
</feature>
<keyword evidence="1" id="KW-0809">Transit peptide</keyword>
<dbReference type="Gene3D" id="3.30.1360.120">
    <property type="entry name" value="Probable tRNA modification gtpase trme, domain 1"/>
    <property type="match status" value="1"/>
</dbReference>
<dbReference type="EMBL" id="UINC01099997">
    <property type="protein sequence ID" value="SVC59699.1"/>
    <property type="molecule type" value="Genomic_DNA"/>
</dbReference>
<dbReference type="NCBIfam" id="TIGR03317">
    <property type="entry name" value="ygfZ_signature"/>
    <property type="match status" value="1"/>
</dbReference>
<dbReference type="InterPro" id="IPR027266">
    <property type="entry name" value="TrmE/GcvT-like"/>
</dbReference>
<dbReference type="AlphaFoldDB" id="A0A382NES7"/>
<dbReference type="InterPro" id="IPR028896">
    <property type="entry name" value="GcvT/YgfZ/DmdA"/>
</dbReference>
<dbReference type="Pfam" id="PF14559">
    <property type="entry name" value="TPR_19"/>
    <property type="match status" value="1"/>
</dbReference>
<dbReference type="SUPFAM" id="SSF103025">
    <property type="entry name" value="Folate-binding domain"/>
    <property type="match status" value="1"/>
</dbReference>
<dbReference type="PROSITE" id="PS50005">
    <property type="entry name" value="TPR"/>
    <property type="match status" value="1"/>
</dbReference>
<name>A0A382NES7_9ZZZZ</name>